<dbReference type="AlphaFoldDB" id="A0A4Q0QBL9"/>
<evidence type="ECO:0000313" key="2">
    <source>
        <dbReference type="Proteomes" id="UP000290174"/>
    </source>
</evidence>
<dbReference type="EMBL" id="RKMK01000046">
    <property type="protein sequence ID" value="RXG86671.1"/>
    <property type="molecule type" value="Genomic_DNA"/>
</dbReference>
<evidence type="ECO:0000313" key="1">
    <source>
        <dbReference type="EMBL" id="RXG86671.1"/>
    </source>
</evidence>
<accession>A0A4Q0QBL9</accession>
<sequence length="142" mass="15381">MIFFSTVADPILIRHRPPAAAAEVGLPLDDHQRSDMHIEETARISLLRSVERPPLENVVVLVEGAGVANRVERAFSTSVSCVRDDDIGRIASRCMEIPVVGSNGEVSGVLCHTNPFDARAAVAAGERHPVRTAREHLGSVQR</sequence>
<dbReference type="Proteomes" id="UP000290174">
    <property type="component" value="Unassembled WGS sequence"/>
</dbReference>
<proteinExistence type="predicted"/>
<evidence type="ECO:0008006" key="3">
    <source>
        <dbReference type="Google" id="ProtNLM"/>
    </source>
</evidence>
<organism evidence="1 2">
    <name type="scientific">Bradyrhizobium zhanjiangense</name>
    <dbReference type="NCBI Taxonomy" id="1325107"/>
    <lineage>
        <taxon>Bacteria</taxon>
        <taxon>Pseudomonadati</taxon>
        <taxon>Pseudomonadota</taxon>
        <taxon>Alphaproteobacteria</taxon>
        <taxon>Hyphomicrobiales</taxon>
        <taxon>Nitrobacteraceae</taxon>
        <taxon>Bradyrhizobium</taxon>
    </lineage>
</organism>
<gene>
    <name evidence="1" type="ORF">EAS61_32925</name>
</gene>
<protein>
    <recommendedName>
        <fullName evidence="3">CBS domain-containing protein</fullName>
    </recommendedName>
</protein>
<reference evidence="1 2" key="1">
    <citation type="submission" date="2018-11" db="EMBL/GenBank/DDBJ databases">
        <title>Bradyrhizobium sp. nov., isolated from effective nodules of peanut in China.</title>
        <authorList>
            <person name="Li Y."/>
        </authorList>
    </citation>
    <scope>NUCLEOTIDE SEQUENCE [LARGE SCALE GENOMIC DNA]</scope>
    <source>
        <strain evidence="1 2">CCBAU 51770</strain>
    </source>
</reference>
<name>A0A4Q0QBL9_9BRAD</name>
<comment type="caution">
    <text evidence="1">The sequence shown here is derived from an EMBL/GenBank/DDBJ whole genome shotgun (WGS) entry which is preliminary data.</text>
</comment>